<proteinExistence type="inferred from homology"/>
<feature type="chain" id="PRO_5045565234" evidence="5">
    <location>
        <begin position="28"/>
        <end position="516"/>
    </location>
</feature>
<evidence type="ECO:0000313" key="7">
    <source>
        <dbReference type="Proteomes" id="UP001161691"/>
    </source>
</evidence>
<evidence type="ECO:0000256" key="2">
    <source>
        <dbReference type="ARBA" id="ARBA00008520"/>
    </source>
</evidence>
<dbReference type="EMBL" id="JAGRPV010000001">
    <property type="protein sequence ID" value="MDI4646514.1"/>
    <property type="molecule type" value="Genomic_DNA"/>
</dbReference>
<organism evidence="6 7">
    <name type="scientific">Cohnella hashimotonis</name>
    <dbReference type="NCBI Taxonomy" id="2826895"/>
    <lineage>
        <taxon>Bacteria</taxon>
        <taxon>Bacillati</taxon>
        <taxon>Bacillota</taxon>
        <taxon>Bacilli</taxon>
        <taxon>Bacillales</taxon>
        <taxon>Paenibacillaceae</taxon>
        <taxon>Cohnella</taxon>
    </lineage>
</organism>
<keyword evidence="3" id="KW-0813">Transport</keyword>
<name>A0ABT6TIH9_9BACL</name>
<evidence type="ECO:0000256" key="5">
    <source>
        <dbReference type="SAM" id="SignalP"/>
    </source>
</evidence>
<feature type="signal peptide" evidence="5">
    <location>
        <begin position="1"/>
        <end position="27"/>
    </location>
</feature>
<evidence type="ECO:0000256" key="4">
    <source>
        <dbReference type="ARBA" id="ARBA00022729"/>
    </source>
</evidence>
<protein>
    <submittedName>
        <fullName evidence="6">Extracellular solute-binding protein</fullName>
    </submittedName>
</protein>
<dbReference type="Proteomes" id="UP001161691">
    <property type="component" value="Unassembled WGS sequence"/>
</dbReference>
<evidence type="ECO:0000256" key="3">
    <source>
        <dbReference type="ARBA" id="ARBA00022448"/>
    </source>
</evidence>
<keyword evidence="4 5" id="KW-0732">Signal</keyword>
<gene>
    <name evidence="6" type="ORF">KB449_16175</name>
</gene>
<sequence length="516" mass="58299">MMDQRKRTVRRVVAGGLTLSLLVPLLAACNDKNEDDPNNRRTLRIGMMYGSSQDESYYRQQYTDLFEYTHKNIDIELVPAIDWTEQQFEQPDKQQNVDQLAKVKEIMTGANPVDVMIVDSTAMLSQLVQENMLKPLDPLIKEDKIDLTDYVPSVIDGIKQVGDNQLYALTPTFVPSALFYNKTLFQKNNIEPPHDGMSWDDVITLAKRFGDGKGGKDATFGFSFNQWGASDGFSDMTQYAAPLGLRVYDEKGEKMLVNTPQWEKVWTTISDLYKKHVVPTQEDMQKIYEAQNKEVAGGDGNQVYNPYQNQLFFSGKMAMVLGQYYMLNDLETYNKNYEKLKMTKLDWDVVTVPQFINEAPGIGTNITLSALTSINAKAANPDDAWAFVKFMNGEDWAKLKSRSSYEMTARKSFIKPRDGMNYNINAFTQLQPAPQQSLADAKLLQERPNLNFINQLGSSEFQQVLSGKLSVKQALKEYEEKGNDMLQKIKLNPKGQFDPGIGGDVYGGGGVVRPLD</sequence>
<dbReference type="SUPFAM" id="SSF53850">
    <property type="entry name" value="Periplasmic binding protein-like II"/>
    <property type="match status" value="1"/>
</dbReference>
<reference evidence="6" key="1">
    <citation type="submission" date="2023-04" db="EMBL/GenBank/DDBJ databases">
        <title>Comparative genomic analysis of Cohnella hashimotonis sp. nov., isolated from the International Space Station.</title>
        <authorList>
            <person name="Venkateswaran K."/>
            <person name="Simpson A."/>
        </authorList>
    </citation>
    <scope>NUCLEOTIDE SEQUENCE</scope>
    <source>
        <strain evidence="6">F6_2S_P_1</strain>
    </source>
</reference>
<dbReference type="PANTHER" id="PTHR43649:SF31">
    <property type="entry name" value="SN-GLYCEROL-3-PHOSPHATE-BINDING PERIPLASMIC PROTEIN UGPB"/>
    <property type="match status" value="1"/>
</dbReference>
<comment type="caution">
    <text evidence="6">The sequence shown here is derived from an EMBL/GenBank/DDBJ whole genome shotgun (WGS) entry which is preliminary data.</text>
</comment>
<evidence type="ECO:0000313" key="6">
    <source>
        <dbReference type="EMBL" id="MDI4646514.1"/>
    </source>
</evidence>
<dbReference type="Pfam" id="PF01547">
    <property type="entry name" value="SBP_bac_1"/>
    <property type="match status" value="1"/>
</dbReference>
<dbReference type="InterPro" id="IPR006059">
    <property type="entry name" value="SBP"/>
</dbReference>
<comment type="subcellular location">
    <subcellularLocation>
        <location evidence="1">Cell envelope</location>
    </subcellularLocation>
</comment>
<comment type="similarity">
    <text evidence="2">Belongs to the bacterial solute-binding protein 1 family.</text>
</comment>
<dbReference type="InterPro" id="IPR050490">
    <property type="entry name" value="Bact_solute-bd_prot1"/>
</dbReference>
<dbReference type="PANTHER" id="PTHR43649">
    <property type="entry name" value="ARABINOSE-BINDING PROTEIN-RELATED"/>
    <property type="match status" value="1"/>
</dbReference>
<keyword evidence="7" id="KW-1185">Reference proteome</keyword>
<evidence type="ECO:0000256" key="1">
    <source>
        <dbReference type="ARBA" id="ARBA00004196"/>
    </source>
</evidence>
<dbReference type="RefSeq" id="WP_282909359.1">
    <property type="nucleotide sequence ID" value="NZ_JAGRPV010000001.1"/>
</dbReference>
<dbReference type="PROSITE" id="PS51257">
    <property type="entry name" value="PROKAR_LIPOPROTEIN"/>
    <property type="match status" value="1"/>
</dbReference>
<dbReference type="Gene3D" id="3.40.190.10">
    <property type="entry name" value="Periplasmic binding protein-like II"/>
    <property type="match status" value="1"/>
</dbReference>
<accession>A0ABT6TIH9</accession>